<dbReference type="RefSeq" id="WP_344539537.1">
    <property type="nucleotide sequence ID" value="NZ_BAAATD010000002.1"/>
</dbReference>
<evidence type="ECO:0000256" key="4">
    <source>
        <dbReference type="ARBA" id="ARBA00022692"/>
    </source>
</evidence>
<evidence type="ECO:0000313" key="10">
    <source>
        <dbReference type="Proteomes" id="UP001501509"/>
    </source>
</evidence>
<dbReference type="CDD" id="cd06261">
    <property type="entry name" value="TM_PBP2"/>
    <property type="match status" value="1"/>
</dbReference>
<feature type="transmembrane region" description="Helical" evidence="7">
    <location>
        <begin position="94"/>
        <end position="116"/>
    </location>
</feature>
<evidence type="ECO:0000256" key="1">
    <source>
        <dbReference type="ARBA" id="ARBA00004651"/>
    </source>
</evidence>
<evidence type="ECO:0000256" key="3">
    <source>
        <dbReference type="ARBA" id="ARBA00022475"/>
    </source>
</evidence>
<evidence type="ECO:0000259" key="8">
    <source>
        <dbReference type="PROSITE" id="PS50928"/>
    </source>
</evidence>
<dbReference type="PANTHER" id="PTHR43386">
    <property type="entry name" value="OLIGOPEPTIDE TRANSPORT SYSTEM PERMEASE PROTEIN APPC"/>
    <property type="match status" value="1"/>
</dbReference>
<evidence type="ECO:0000256" key="2">
    <source>
        <dbReference type="ARBA" id="ARBA00022448"/>
    </source>
</evidence>
<evidence type="ECO:0000313" key="9">
    <source>
        <dbReference type="EMBL" id="GAA2585733.1"/>
    </source>
</evidence>
<comment type="similarity">
    <text evidence="7">Belongs to the binding-protein-dependent transport system permease family.</text>
</comment>
<sequence>MAFDTVRPEDPVTGWKNPGSGWYGRRGFGLWLGIAVLILLAAMVAVPSLFTGTDPDAADLEATFRPPDGEHWLGTDQNGRDLYARIVHGARPSLLIGAGAVALALAAGVLIGVAAAQGGRLVDQVLSRALDVVLSVPGLLLVFLVVAVVGPGSATATVGLAVVAMPGFARVTRAEVIRLRGSPYVEAAYGFGWSRSQVIVRHILPNAFGPIFALATMTLGAMIVAGSSLSFVGLGPRPPTAEWGAMLAGSREFLGLAWWTAAFPGAAITIAVLAVTVVGQHLQARIERGRR</sequence>
<proteinExistence type="inferred from homology"/>
<dbReference type="Gene3D" id="1.10.3720.10">
    <property type="entry name" value="MetI-like"/>
    <property type="match status" value="1"/>
</dbReference>
<feature type="transmembrane region" description="Helical" evidence="7">
    <location>
        <begin position="256"/>
        <end position="282"/>
    </location>
</feature>
<keyword evidence="4 7" id="KW-0812">Transmembrane</keyword>
<keyword evidence="10" id="KW-1185">Reference proteome</keyword>
<protein>
    <submittedName>
        <fullName evidence="9">ABC transporter permease</fullName>
    </submittedName>
</protein>
<keyword evidence="2 7" id="KW-0813">Transport</keyword>
<keyword evidence="5 7" id="KW-1133">Transmembrane helix</keyword>
<keyword evidence="6 7" id="KW-0472">Membrane</keyword>
<name>A0ABN3PK43_9ACTN</name>
<accession>A0ABN3PK43</accession>
<dbReference type="InterPro" id="IPR035906">
    <property type="entry name" value="MetI-like_sf"/>
</dbReference>
<dbReference type="InterPro" id="IPR000515">
    <property type="entry name" value="MetI-like"/>
</dbReference>
<dbReference type="PANTHER" id="PTHR43386:SF25">
    <property type="entry name" value="PEPTIDE ABC TRANSPORTER PERMEASE PROTEIN"/>
    <property type="match status" value="1"/>
</dbReference>
<evidence type="ECO:0000256" key="5">
    <source>
        <dbReference type="ARBA" id="ARBA00022989"/>
    </source>
</evidence>
<evidence type="ECO:0000256" key="7">
    <source>
        <dbReference type="RuleBase" id="RU363032"/>
    </source>
</evidence>
<dbReference type="Pfam" id="PF00528">
    <property type="entry name" value="BPD_transp_1"/>
    <property type="match status" value="1"/>
</dbReference>
<gene>
    <name evidence="9" type="ORF">GCM10010411_18050</name>
</gene>
<dbReference type="Proteomes" id="UP001501509">
    <property type="component" value="Unassembled WGS sequence"/>
</dbReference>
<feature type="domain" description="ABC transmembrane type-1" evidence="8">
    <location>
        <begin position="90"/>
        <end position="279"/>
    </location>
</feature>
<organism evidence="9 10">
    <name type="scientific">Actinomadura fulvescens</name>
    <dbReference type="NCBI Taxonomy" id="46160"/>
    <lineage>
        <taxon>Bacteria</taxon>
        <taxon>Bacillati</taxon>
        <taxon>Actinomycetota</taxon>
        <taxon>Actinomycetes</taxon>
        <taxon>Streptosporangiales</taxon>
        <taxon>Thermomonosporaceae</taxon>
        <taxon>Actinomadura</taxon>
    </lineage>
</organism>
<feature type="transmembrane region" description="Helical" evidence="7">
    <location>
        <begin position="211"/>
        <end position="236"/>
    </location>
</feature>
<keyword evidence="3" id="KW-1003">Cell membrane</keyword>
<comment type="subcellular location">
    <subcellularLocation>
        <location evidence="1 7">Cell membrane</location>
        <topology evidence="1 7">Multi-pass membrane protein</topology>
    </subcellularLocation>
</comment>
<comment type="caution">
    <text evidence="9">The sequence shown here is derived from an EMBL/GenBank/DDBJ whole genome shotgun (WGS) entry which is preliminary data.</text>
</comment>
<feature type="transmembrane region" description="Helical" evidence="7">
    <location>
        <begin position="28"/>
        <end position="50"/>
    </location>
</feature>
<evidence type="ECO:0000256" key="6">
    <source>
        <dbReference type="ARBA" id="ARBA00023136"/>
    </source>
</evidence>
<dbReference type="EMBL" id="BAAATD010000002">
    <property type="protein sequence ID" value="GAA2585733.1"/>
    <property type="molecule type" value="Genomic_DNA"/>
</dbReference>
<dbReference type="PROSITE" id="PS50928">
    <property type="entry name" value="ABC_TM1"/>
    <property type="match status" value="1"/>
</dbReference>
<dbReference type="InterPro" id="IPR050366">
    <property type="entry name" value="BP-dependent_transpt_permease"/>
</dbReference>
<dbReference type="SUPFAM" id="SSF161098">
    <property type="entry name" value="MetI-like"/>
    <property type="match status" value="1"/>
</dbReference>
<reference evidence="9 10" key="1">
    <citation type="journal article" date="2019" name="Int. J. Syst. Evol. Microbiol.">
        <title>The Global Catalogue of Microorganisms (GCM) 10K type strain sequencing project: providing services to taxonomists for standard genome sequencing and annotation.</title>
        <authorList>
            <consortium name="The Broad Institute Genomics Platform"/>
            <consortium name="The Broad Institute Genome Sequencing Center for Infectious Disease"/>
            <person name="Wu L."/>
            <person name="Ma J."/>
        </authorList>
    </citation>
    <scope>NUCLEOTIDE SEQUENCE [LARGE SCALE GENOMIC DNA]</scope>
    <source>
        <strain evidence="9 10">JCM 6833</strain>
    </source>
</reference>